<keyword evidence="8" id="KW-0594">Phospholipid biosynthesis</keyword>
<evidence type="ECO:0000313" key="13">
    <source>
        <dbReference type="EMBL" id="GLH71679.1"/>
    </source>
</evidence>
<evidence type="ECO:0000256" key="2">
    <source>
        <dbReference type="ARBA" id="ARBA00005189"/>
    </source>
</evidence>
<dbReference type="NCBIfam" id="TIGR00163">
    <property type="entry name" value="PS_decarb"/>
    <property type="match status" value="1"/>
</dbReference>
<keyword evidence="14" id="KW-1185">Reference proteome</keyword>
<evidence type="ECO:0000256" key="10">
    <source>
        <dbReference type="ARBA" id="ARBA00023264"/>
    </source>
</evidence>
<evidence type="ECO:0000256" key="7">
    <source>
        <dbReference type="ARBA" id="ARBA00023145"/>
    </source>
</evidence>
<evidence type="ECO:0000256" key="4">
    <source>
        <dbReference type="ARBA" id="ARBA00022516"/>
    </source>
</evidence>
<dbReference type="Proteomes" id="UP001165069">
    <property type="component" value="Unassembled WGS sequence"/>
</dbReference>
<dbReference type="PANTHER" id="PTHR10067">
    <property type="entry name" value="PHOSPHATIDYLSERINE DECARBOXYLASE"/>
    <property type="match status" value="1"/>
</dbReference>
<keyword evidence="11" id="KW-0670">Pyruvate</keyword>
<evidence type="ECO:0000256" key="6">
    <source>
        <dbReference type="ARBA" id="ARBA00023098"/>
    </source>
</evidence>
<keyword evidence="4" id="KW-0444">Lipid biosynthesis</keyword>
<evidence type="ECO:0000256" key="11">
    <source>
        <dbReference type="ARBA" id="ARBA00023317"/>
    </source>
</evidence>
<gene>
    <name evidence="13" type="primary">psd</name>
    <name evidence="13" type="ORF">GETHLI_01810</name>
</gene>
<dbReference type="PANTHER" id="PTHR10067:SF6">
    <property type="entry name" value="PHOSPHATIDYLSERINE DECARBOXYLASE PROENZYME, MITOCHONDRIAL"/>
    <property type="match status" value="1"/>
</dbReference>
<dbReference type="InterPro" id="IPR003817">
    <property type="entry name" value="PS_Dcarbxylase"/>
</dbReference>
<comment type="cofactor">
    <cofactor evidence="1">
        <name>pyruvate</name>
        <dbReference type="ChEBI" id="CHEBI:15361"/>
    </cofactor>
</comment>
<evidence type="ECO:0000256" key="9">
    <source>
        <dbReference type="ARBA" id="ARBA00023239"/>
    </source>
</evidence>
<dbReference type="Pfam" id="PF02666">
    <property type="entry name" value="PS_Dcarbxylase"/>
    <property type="match status" value="1"/>
</dbReference>
<keyword evidence="7" id="KW-0865">Zymogen</keyword>
<evidence type="ECO:0000256" key="5">
    <source>
        <dbReference type="ARBA" id="ARBA00022793"/>
    </source>
</evidence>
<dbReference type="InterPro" id="IPR033177">
    <property type="entry name" value="PSD-B"/>
</dbReference>
<protein>
    <recommendedName>
        <fullName evidence="3">phosphatidylserine decarboxylase</fullName>
        <ecNumber evidence="3">4.1.1.65</ecNumber>
    </recommendedName>
</protein>
<dbReference type="RefSeq" id="WP_285569063.1">
    <property type="nucleotide sequence ID" value="NZ_BSDE01000001.1"/>
</dbReference>
<evidence type="ECO:0000313" key="14">
    <source>
        <dbReference type="Proteomes" id="UP001165069"/>
    </source>
</evidence>
<comment type="caution">
    <text evidence="13">The sequence shown here is derived from an EMBL/GenBank/DDBJ whole genome shotgun (WGS) entry which is preliminary data.</text>
</comment>
<name>A0ABQ5QA29_9BACT</name>
<comment type="pathway">
    <text evidence="2">Lipid metabolism.</text>
</comment>
<accession>A0ABQ5QA29</accession>
<evidence type="ECO:0000256" key="1">
    <source>
        <dbReference type="ARBA" id="ARBA00001928"/>
    </source>
</evidence>
<sequence length="310" mass="33688">MHLSWPPPARLALVLALLWVAYVLLWTPGPLSLRLLGLYPKKLGSRVVGWAATRRLPASWREPLLGRFANHFGINLAEAEHPLVDYPSLQALFTRRLKPGLRPQEAALPGFVNSPVDGRIIASGRIERDTAIQAKGLPYRISELLKHDANAARFEGGHFLTLYLSPKDYHRIHVPLEGQVTALSHVEGELWPVNDASTGNVPRLYERNRRASWTATGTGPCEGLEVAAVLVGATHVGGVVIDARWLGGRVLPKDGGLPVDHLLCAAGEDLGTFEFGSTVVLLIGGPKAADWSPQITEGSVKMGQRLGAYR</sequence>
<dbReference type="EMBL" id="BSDE01000001">
    <property type="protein sequence ID" value="GLH71679.1"/>
    <property type="molecule type" value="Genomic_DNA"/>
</dbReference>
<evidence type="ECO:0000256" key="8">
    <source>
        <dbReference type="ARBA" id="ARBA00023209"/>
    </source>
</evidence>
<reference evidence="13 14" key="1">
    <citation type="journal article" date="2023" name="Antonie Van Leeuwenhoek">
        <title>Mesoterricola silvestris gen. nov., sp. nov., Mesoterricola sediminis sp. nov., Geothrix oryzae sp. nov., Geothrix edaphica sp. nov., Geothrix rubra sp. nov., and Geothrix limicola sp. nov., six novel members of Acidobacteriota isolated from soils.</title>
        <authorList>
            <person name="Itoh H."/>
            <person name="Sugisawa Y."/>
            <person name="Mise K."/>
            <person name="Xu Z."/>
            <person name="Kuniyasu M."/>
            <person name="Ushijima N."/>
            <person name="Kawano K."/>
            <person name="Kobayashi E."/>
            <person name="Shiratori Y."/>
            <person name="Masuda Y."/>
            <person name="Senoo K."/>
        </authorList>
    </citation>
    <scope>NUCLEOTIDE SEQUENCE [LARGE SCALE GENOMIC DNA]</scope>
    <source>
        <strain evidence="13 14">Red804</strain>
    </source>
</reference>
<proteinExistence type="predicted"/>
<dbReference type="EC" id="4.1.1.65" evidence="3"/>
<keyword evidence="10" id="KW-1208">Phospholipid metabolism</keyword>
<organism evidence="13 14">
    <name type="scientific">Geothrix limicola</name>
    <dbReference type="NCBI Taxonomy" id="2927978"/>
    <lineage>
        <taxon>Bacteria</taxon>
        <taxon>Pseudomonadati</taxon>
        <taxon>Acidobacteriota</taxon>
        <taxon>Holophagae</taxon>
        <taxon>Holophagales</taxon>
        <taxon>Holophagaceae</taxon>
        <taxon>Geothrix</taxon>
    </lineage>
</organism>
<comment type="pathway">
    <text evidence="12">Phospholipid metabolism; phosphatidylethanolamine biosynthesis.</text>
</comment>
<keyword evidence="6" id="KW-0443">Lipid metabolism</keyword>
<evidence type="ECO:0000256" key="3">
    <source>
        <dbReference type="ARBA" id="ARBA00012243"/>
    </source>
</evidence>
<keyword evidence="5" id="KW-0210">Decarboxylase</keyword>
<keyword evidence="9" id="KW-0456">Lyase</keyword>
<evidence type="ECO:0000256" key="12">
    <source>
        <dbReference type="ARBA" id="ARBA00024326"/>
    </source>
</evidence>